<dbReference type="STRING" id="1036672.TKWG_18050"/>
<dbReference type="InterPro" id="IPR029052">
    <property type="entry name" value="Metallo-depent_PP-like"/>
</dbReference>
<dbReference type="KEGG" id="aka:TKWG_18050"/>
<feature type="transmembrane region" description="Helical" evidence="1">
    <location>
        <begin position="57"/>
        <end position="81"/>
    </location>
</feature>
<proteinExistence type="predicted"/>
<reference evidence="4" key="2">
    <citation type="journal article" date="2013" name="PLoS ONE">
        <title>Genome implosion elicits host-confinement in Alcaligenaceae: evidence from the comparative genomics of Tetrathiobacter kashmirensis, a pathogen in the making.</title>
        <authorList>
            <person name="Ghosh W."/>
            <person name="Alam M."/>
            <person name="Roy C."/>
            <person name="Pyne P."/>
            <person name="George A."/>
            <person name="Chakraborty R."/>
            <person name="Majumder S."/>
            <person name="Agarwal A."/>
            <person name="Chakraborty S."/>
            <person name="Majumdar S."/>
            <person name="Gupta S.K."/>
        </authorList>
    </citation>
    <scope>NUCLEOTIDE SEQUENCE [LARGE SCALE GENOMIC DNA]</scope>
    <source>
        <strain evidence="4">WT001</strain>
    </source>
</reference>
<keyword evidence="4" id="KW-1185">Reference proteome</keyword>
<keyword evidence="1" id="KW-0812">Transmembrane</keyword>
<dbReference type="SUPFAM" id="SSF56300">
    <property type="entry name" value="Metallo-dependent phosphatases"/>
    <property type="match status" value="1"/>
</dbReference>
<dbReference type="Pfam" id="PF00149">
    <property type="entry name" value="Metallophos"/>
    <property type="match status" value="1"/>
</dbReference>
<dbReference type="PANTHER" id="PTHR31302:SF0">
    <property type="entry name" value="TRANSMEMBRANE PROTEIN WITH METALLOPHOSPHOESTERASE DOMAIN"/>
    <property type="match status" value="1"/>
</dbReference>
<dbReference type="InterPro" id="IPR004843">
    <property type="entry name" value="Calcineurin-like_PHP"/>
</dbReference>
<keyword evidence="1" id="KW-0472">Membrane</keyword>
<dbReference type="HOGENOM" id="CLU_025443_5_1_4"/>
<evidence type="ECO:0000256" key="1">
    <source>
        <dbReference type="SAM" id="Phobius"/>
    </source>
</evidence>
<dbReference type="InterPro" id="IPR051158">
    <property type="entry name" value="Metallophosphoesterase_sf"/>
</dbReference>
<dbReference type="RefSeq" id="WP_014751577.1">
    <property type="nucleotide sequence ID" value="NC_017964.1"/>
</dbReference>
<evidence type="ECO:0000313" key="3">
    <source>
        <dbReference type="EMBL" id="AFK63486.1"/>
    </source>
</evidence>
<dbReference type="PANTHER" id="PTHR31302">
    <property type="entry name" value="TRANSMEMBRANE PROTEIN WITH METALLOPHOSPHOESTERASE DOMAIN-RELATED"/>
    <property type="match status" value="1"/>
</dbReference>
<dbReference type="Proteomes" id="UP000005267">
    <property type="component" value="Chromosome"/>
</dbReference>
<evidence type="ECO:0000313" key="4">
    <source>
        <dbReference type="Proteomes" id="UP000005267"/>
    </source>
</evidence>
<dbReference type="CDD" id="cd07385">
    <property type="entry name" value="MPP_YkuE_C"/>
    <property type="match status" value="1"/>
</dbReference>
<keyword evidence="1" id="KW-1133">Transmembrane helix</keyword>
<evidence type="ECO:0000259" key="2">
    <source>
        <dbReference type="Pfam" id="PF00149"/>
    </source>
</evidence>
<dbReference type="EMBL" id="CP003555">
    <property type="protein sequence ID" value="AFK63486.1"/>
    <property type="molecule type" value="Genomic_DNA"/>
</dbReference>
<dbReference type="GO" id="GO:0016787">
    <property type="term" value="F:hydrolase activity"/>
    <property type="evidence" value="ECO:0007669"/>
    <property type="project" value="InterPro"/>
</dbReference>
<reference evidence="3 4" key="1">
    <citation type="journal article" date="2011" name="J. Bacteriol.">
        <title>Whole-genome shotgun sequencing of the sulfur-oxidizing chemoautotroph Tetrathiobacter kashmirensis.</title>
        <authorList>
            <person name="Ghosh W."/>
            <person name="George A."/>
            <person name="Agarwal A."/>
            <person name="Raj P."/>
            <person name="Alam M."/>
            <person name="Pyne P."/>
            <person name="Das Gupta S.K."/>
        </authorList>
    </citation>
    <scope>NUCLEOTIDE SEQUENCE [LARGE SCALE GENOMIC DNA]</scope>
    <source>
        <strain evidence="3 4">WT001</strain>
    </source>
</reference>
<protein>
    <submittedName>
        <fullName evidence="3">Membrane-attached phosphoesterase</fullName>
    </submittedName>
</protein>
<organism evidence="3 4">
    <name type="scientific">Advenella kashmirensis (strain DSM 17095 / LMG 22695 / WT001)</name>
    <name type="common">Tetrathiobacter kashmirensis</name>
    <dbReference type="NCBI Taxonomy" id="1036672"/>
    <lineage>
        <taxon>Bacteria</taxon>
        <taxon>Pseudomonadati</taxon>
        <taxon>Pseudomonadota</taxon>
        <taxon>Betaproteobacteria</taxon>
        <taxon>Burkholderiales</taxon>
        <taxon>Alcaligenaceae</taxon>
    </lineage>
</organism>
<name>I3UEP8_ADVKW</name>
<dbReference type="OrthoDB" id="9780884at2"/>
<feature type="domain" description="Calcineurin-like phosphoesterase" evidence="2">
    <location>
        <begin position="148"/>
        <end position="315"/>
    </location>
</feature>
<gene>
    <name evidence="3" type="ordered locus">TKWG_18050</name>
</gene>
<dbReference type="Gene3D" id="3.60.21.10">
    <property type="match status" value="1"/>
</dbReference>
<feature type="transmembrane region" description="Helical" evidence="1">
    <location>
        <begin position="106"/>
        <end position="126"/>
    </location>
</feature>
<dbReference type="AlphaFoldDB" id="I3UEP8"/>
<feature type="transmembrane region" description="Helical" evidence="1">
    <location>
        <begin position="25"/>
        <end position="45"/>
    </location>
</feature>
<sequence length="379" mass="40759">MLHIIMAVIGLYVSARGIWPLSLNLTTKIVLTLAVLCIAEHHLITRTWFGSMASPEVPAAVLMLVGWLFCTLLLLGFFILIKDLLGIVTYPVSAATGRLLLASPRLLVVITMITLVIAAVGVWNAVKIPKVKTIEIALPGLPTAFDGFRIVQLTDLHASRLLQRPWMAAVVDRANALDPDLTVITGDMVDGSPQARADDVKPLQSLTAKYGVLAIPGNHEYYSGYQSWLSAFNDLGLRMLINQHVTITHDNQQIVVAGITDHAAARFGLPDPDIAAALEQAPANQTVILLAHRPMGASAHAQAGVSLQLSGHTHGGQILGAHVLTKMANDGFVDGLYDVDAMKMYVSMGTGLWNGFPIRLGRPSEITQIVLRAKSEAAE</sequence>
<accession>I3UEP8</accession>